<feature type="non-terminal residue" evidence="1">
    <location>
        <position position="1"/>
    </location>
</feature>
<accession>A0A0B6YNJ8</accession>
<name>A0A0B6YNJ8_9EUPU</name>
<reference evidence="1" key="1">
    <citation type="submission" date="2014-12" db="EMBL/GenBank/DDBJ databases">
        <title>Insight into the proteome of Arion vulgaris.</title>
        <authorList>
            <person name="Aradska J."/>
            <person name="Bulat T."/>
            <person name="Smidak R."/>
            <person name="Sarate P."/>
            <person name="Gangsoo J."/>
            <person name="Sialana F."/>
            <person name="Bilban M."/>
            <person name="Lubec G."/>
        </authorList>
    </citation>
    <scope>NUCLEOTIDE SEQUENCE</scope>
    <source>
        <tissue evidence="1">Skin</tissue>
    </source>
</reference>
<proteinExistence type="predicted"/>
<protein>
    <submittedName>
        <fullName evidence="1">Uncharacterized protein</fullName>
    </submittedName>
</protein>
<organism evidence="1">
    <name type="scientific">Arion vulgaris</name>
    <dbReference type="NCBI Taxonomy" id="1028688"/>
    <lineage>
        <taxon>Eukaryota</taxon>
        <taxon>Metazoa</taxon>
        <taxon>Spiralia</taxon>
        <taxon>Lophotrochozoa</taxon>
        <taxon>Mollusca</taxon>
        <taxon>Gastropoda</taxon>
        <taxon>Heterobranchia</taxon>
        <taxon>Euthyneura</taxon>
        <taxon>Panpulmonata</taxon>
        <taxon>Eupulmonata</taxon>
        <taxon>Stylommatophora</taxon>
        <taxon>Helicina</taxon>
        <taxon>Arionoidea</taxon>
        <taxon>Arionidae</taxon>
        <taxon>Arion</taxon>
    </lineage>
</organism>
<evidence type="ECO:0000313" key="1">
    <source>
        <dbReference type="EMBL" id="CEK57030.1"/>
    </source>
</evidence>
<gene>
    <name evidence="1" type="primary">ORF29125</name>
</gene>
<dbReference type="EMBL" id="HACG01010165">
    <property type="protein sequence ID" value="CEK57030.1"/>
    <property type="molecule type" value="Transcribed_RNA"/>
</dbReference>
<sequence>GTYQELPASGKYIRSNNKLFTSHLDAPHFNNQLSTGSVKLATPSSTYAQAVGMRESH</sequence>
<dbReference type="AlphaFoldDB" id="A0A0B6YNJ8"/>